<dbReference type="Proteomes" id="UP000076502">
    <property type="component" value="Unassembled WGS sequence"/>
</dbReference>
<proteinExistence type="predicted"/>
<dbReference type="EMBL" id="KQ434817">
    <property type="protein sequence ID" value="KZC06864.1"/>
    <property type="molecule type" value="Genomic_DNA"/>
</dbReference>
<dbReference type="AlphaFoldDB" id="A0A154P686"/>
<name>A0A154P686_DUFNO</name>
<sequence>MIQLGFYTPYKKYKHVRLEFVVNPPLSSRMNEYLLGALELYLNTVTAMSRKYR</sequence>
<evidence type="ECO:0000313" key="1">
    <source>
        <dbReference type="EMBL" id="KZC06864.1"/>
    </source>
</evidence>
<evidence type="ECO:0000313" key="2">
    <source>
        <dbReference type="Proteomes" id="UP000076502"/>
    </source>
</evidence>
<accession>A0A154P686</accession>
<keyword evidence="2" id="KW-1185">Reference proteome</keyword>
<gene>
    <name evidence="1" type="ORF">WN55_08960</name>
</gene>
<reference evidence="1 2" key="1">
    <citation type="submission" date="2015-07" db="EMBL/GenBank/DDBJ databases">
        <title>The genome of Dufourea novaeangliae.</title>
        <authorList>
            <person name="Pan H."/>
            <person name="Kapheim K."/>
        </authorList>
    </citation>
    <scope>NUCLEOTIDE SEQUENCE [LARGE SCALE GENOMIC DNA]</scope>
    <source>
        <strain evidence="1">0120121106</strain>
        <tissue evidence="1">Whole body</tissue>
    </source>
</reference>
<protein>
    <submittedName>
        <fullName evidence="1">Uncharacterized protein</fullName>
    </submittedName>
</protein>
<organism evidence="1 2">
    <name type="scientific">Dufourea novaeangliae</name>
    <name type="common">Sweat bee</name>
    <dbReference type="NCBI Taxonomy" id="178035"/>
    <lineage>
        <taxon>Eukaryota</taxon>
        <taxon>Metazoa</taxon>
        <taxon>Ecdysozoa</taxon>
        <taxon>Arthropoda</taxon>
        <taxon>Hexapoda</taxon>
        <taxon>Insecta</taxon>
        <taxon>Pterygota</taxon>
        <taxon>Neoptera</taxon>
        <taxon>Endopterygota</taxon>
        <taxon>Hymenoptera</taxon>
        <taxon>Apocrita</taxon>
        <taxon>Aculeata</taxon>
        <taxon>Apoidea</taxon>
        <taxon>Anthophila</taxon>
        <taxon>Halictidae</taxon>
        <taxon>Rophitinae</taxon>
        <taxon>Dufourea</taxon>
    </lineage>
</organism>